<dbReference type="Proteomes" id="UP000314982">
    <property type="component" value="Unassembled WGS sequence"/>
</dbReference>
<dbReference type="GO" id="GO:0020037">
    <property type="term" value="F:heme binding"/>
    <property type="evidence" value="ECO:0007669"/>
    <property type="project" value="InterPro"/>
</dbReference>
<reference evidence="2" key="1">
    <citation type="submission" date="2018-06" db="EMBL/GenBank/DDBJ databases">
        <title>Genome assembly of Danube salmon.</title>
        <authorList>
            <person name="Macqueen D.J."/>
            <person name="Gundappa M.K."/>
        </authorList>
    </citation>
    <scope>NUCLEOTIDE SEQUENCE [LARGE SCALE GENOMIC DNA]</scope>
</reference>
<dbReference type="SUPFAM" id="SSF48264">
    <property type="entry name" value="Cytochrome P450"/>
    <property type="match status" value="1"/>
</dbReference>
<dbReference type="GO" id="GO:0004497">
    <property type="term" value="F:monooxygenase activity"/>
    <property type="evidence" value="ECO:0007669"/>
    <property type="project" value="InterPro"/>
</dbReference>
<reference evidence="1" key="2">
    <citation type="submission" date="2025-08" db="UniProtKB">
        <authorList>
            <consortium name="Ensembl"/>
        </authorList>
    </citation>
    <scope>IDENTIFICATION</scope>
</reference>
<name>A0A4W5NUW8_9TELE</name>
<accession>A0A4W5NUW8</accession>
<reference evidence="1" key="3">
    <citation type="submission" date="2025-09" db="UniProtKB">
        <authorList>
            <consortium name="Ensembl"/>
        </authorList>
    </citation>
    <scope>IDENTIFICATION</scope>
</reference>
<dbReference type="Gene3D" id="1.10.630.10">
    <property type="entry name" value="Cytochrome P450"/>
    <property type="match status" value="1"/>
</dbReference>
<evidence type="ECO:0000313" key="1">
    <source>
        <dbReference type="Ensembl" id="ENSHHUP00000053663.1"/>
    </source>
</evidence>
<protein>
    <submittedName>
        <fullName evidence="1">Uncharacterized protein</fullName>
    </submittedName>
</protein>
<dbReference type="Ensembl" id="ENSHHUT00000055538.1">
    <property type="protein sequence ID" value="ENSHHUP00000053663.1"/>
    <property type="gene ID" value="ENSHHUG00000032237.1"/>
</dbReference>
<keyword evidence="2" id="KW-1185">Reference proteome</keyword>
<dbReference type="InterPro" id="IPR036396">
    <property type="entry name" value="Cyt_P450_sf"/>
</dbReference>
<proteinExistence type="predicted"/>
<dbReference type="AlphaFoldDB" id="A0A4W5NUW8"/>
<dbReference type="GO" id="GO:0005506">
    <property type="term" value="F:iron ion binding"/>
    <property type="evidence" value="ECO:0007669"/>
    <property type="project" value="InterPro"/>
</dbReference>
<dbReference type="GO" id="GO:0016705">
    <property type="term" value="F:oxidoreductase activity, acting on paired donors, with incorporation or reduction of molecular oxygen"/>
    <property type="evidence" value="ECO:0007669"/>
    <property type="project" value="InterPro"/>
</dbReference>
<dbReference type="GeneTree" id="ENSGT00950000185144"/>
<evidence type="ECO:0000313" key="2">
    <source>
        <dbReference type="Proteomes" id="UP000314982"/>
    </source>
</evidence>
<organism evidence="1 2">
    <name type="scientific">Hucho hucho</name>
    <name type="common">huchen</name>
    <dbReference type="NCBI Taxonomy" id="62062"/>
    <lineage>
        <taxon>Eukaryota</taxon>
        <taxon>Metazoa</taxon>
        <taxon>Chordata</taxon>
        <taxon>Craniata</taxon>
        <taxon>Vertebrata</taxon>
        <taxon>Euteleostomi</taxon>
        <taxon>Actinopterygii</taxon>
        <taxon>Neopterygii</taxon>
        <taxon>Teleostei</taxon>
        <taxon>Protacanthopterygii</taxon>
        <taxon>Salmoniformes</taxon>
        <taxon>Salmonidae</taxon>
        <taxon>Salmoninae</taxon>
        <taxon>Hucho</taxon>
    </lineage>
</organism>
<sequence length="51" mass="6147">MEEKVILASILRYFNVEACQKREDLRPLGELILRPENGIWIKLEKRNQQQH</sequence>
<dbReference type="STRING" id="62062.ENSHHUP00000053663"/>